<feature type="transmembrane region" description="Helical" evidence="1">
    <location>
        <begin position="72"/>
        <end position="90"/>
    </location>
</feature>
<feature type="transmembrane region" description="Helical" evidence="1">
    <location>
        <begin position="351"/>
        <end position="371"/>
    </location>
</feature>
<protein>
    <submittedName>
        <fullName evidence="3">CHAT domain-containing protein</fullName>
    </submittedName>
</protein>
<evidence type="ECO:0000313" key="3">
    <source>
        <dbReference type="EMBL" id="MBD2598686.1"/>
    </source>
</evidence>
<dbReference type="PANTHER" id="PTHR10098">
    <property type="entry name" value="RAPSYN-RELATED"/>
    <property type="match status" value="1"/>
</dbReference>
<keyword evidence="1" id="KW-0812">Transmembrane</keyword>
<dbReference type="InterPro" id="IPR011990">
    <property type="entry name" value="TPR-like_helical_dom_sf"/>
</dbReference>
<accession>A0ABR8G683</accession>
<evidence type="ECO:0000259" key="2">
    <source>
        <dbReference type="Pfam" id="PF12770"/>
    </source>
</evidence>
<sequence>MIPKFWLNIGGIIGIAVCGLISIFAESFSISHAILLVAGILVFIVHSVELIPRFREVVLTKKINSLLNLSSIFNLGLIPFSLLLCYYQIIGWLSRNWYDIYTGFHGNYSILIMMSVPFVVLQVLVYLYIGMFEAKGEFHWSRGEYLQALKVTNSNIERCKWVYGQKHYNTSTFIFNLATVYQEIGEQDSIDVRRLEEALNNYTKSSLGYRKDILKFLLYIEKRLDLANFYILRNNELYGKQYLEETLHVVQKASNNKWLSLFVKFAVISSLIGHYITLNNIDDCLRLIFNKETIKVENEIEETLTHSKNNLLKNILCNPFIMSFKEIIIALTLILPCIYPYLDENETISELYMLIVLIPTFLLVHILNCYWDIAYFEYRLKVQLFSQFLSWIQFKNNLASIGENASLIEKQYQKISRFIQKISKTKLLFSEAIKIVILAELYVMIAELKLNQISHINLSFHVADGMIYPSKKIAEFYQEAIENYDKALSFYEKINHSNIAELNINLFGEPSKLSDSKMIFKKQQSMSERYRTGYAECLINKALAYAELQGLNEEAESIITTNFSKAKDVLEISTKTTSIDSYSFQSRLSLYAQALNKLGWLYYGLKRYEDAEIKYQAAEEICNNLVSIFSFDSFLSPKYLLALNQTWLEITKGNADVALNKLKESQKKFEQLAWLMISISNERVRLDCWIPVLKGCVYLRFSIINRFLLGDISEIKTLFEIILQAKGISAEILAAQKDKLLEKKYSRLQPQLEQLRLLRKQIAHKEINGLAPLETIADFEKTLELSYQEKEKLEQQLAVEIPELNLKLKLKNVTLTTISKALPKNYALVEFTVLYDSIEAKEVREEYSDNPQMLLEYQPYFRYVAFVLSSENPENVQMIEIGGRDRINKMIANFRSSIIGEYEERNLEVISSQKNDKKKQNSRESGIALRKAVFDPLVKNLGDCQHIFISPDGDLTRLPFEILPTDNGQRLIDNYSISYLSSSKDILRFGFKTDRQATDAIVIADPDFDYGLGQHSLAIDKELNSSGRQSRDLDLEKLEFKRLDGTRQEGIEIASLLGVEPWLAEKAVKEKLESITSPLILHIATHGFFVEDKPEIFHQEQLLSAGKSPITQQENPLLRSGLAFAGANWKQKQFRPPSEVGNGILTAEEVSNLDLSETELVVLSACETGLGDVKTGEGVFGLRRAFVLAGAKTLVMSLWKVPDQQTQELMTEFYRRLLWGERRGEALRNAQLEMRKKYPDPYYWGAFICQGEISSILR</sequence>
<keyword evidence="1" id="KW-1133">Transmembrane helix</keyword>
<name>A0ABR8G683_MICVR</name>
<feature type="transmembrane region" description="Helical" evidence="1">
    <location>
        <begin position="315"/>
        <end position="339"/>
    </location>
</feature>
<keyword evidence="4" id="KW-1185">Reference proteome</keyword>
<reference evidence="3 4" key="1">
    <citation type="journal article" date="2020" name="ISME J.">
        <title>Comparative genomics reveals insights into cyanobacterial evolution and habitat adaptation.</title>
        <authorList>
            <person name="Chen M.Y."/>
            <person name="Teng W.K."/>
            <person name="Zhao L."/>
            <person name="Hu C.X."/>
            <person name="Zhou Y.K."/>
            <person name="Han B.P."/>
            <person name="Song L.R."/>
            <person name="Shu W.S."/>
        </authorList>
    </citation>
    <scope>NUCLEOTIDE SEQUENCE [LARGE SCALE GENOMIC DNA]</scope>
    <source>
        <strain evidence="3 4">FACHB-1342</strain>
    </source>
</reference>
<keyword evidence="1" id="KW-0472">Membrane</keyword>
<comment type="caution">
    <text evidence="3">The sequence shown here is derived from an EMBL/GenBank/DDBJ whole genome shotgun (WGS) entry which is preliminary data.</text>
</comment>
<evidence type="ECO:0000313" key="4">
    <source>
        <dbReference type="Proteomes" id="UP000648873"/>
    </source>
</evidence>
<dbReference type="Proteomes" id="UP000648873">
    <property type="component" value="Unassembled WGS sequence"/>
</dbReference>
<dbReference type="Gene3D" id="1.25.40.10">
    <property type="entry name" value="Tetratricopeptide repeat domain"/>
    <property type="match status" value="1"/>
</dbReference>
<feature type="transmembrane region" description="Helical" evidence="1">
    <location>
        <begin position="30"/>
        <end position="51"/>
    </location>
</feature>
<dbReference type="SUPFAM" id="SSF48452">
    <property type="entry name" value="TPR-like"/>
    <property type="match status" value="1"/>
</dbReference>
<organism evidence="3 4">
    <name type="scientific">Microcystis viridis FACHB-1342</name>
    <dbReference type="NCBI Taxonomy" id="2692900"/>
    <lineage>
        <taxon>Bacteria</taxon>
        <taxon>Bacillati</taxon>
        <taxon>Cyanobacteriota</taxon>
        <taxon>Cyanophyceae</taxon>
        <taxon>Oscillatoriophycideae</taxon>
        <taxon>Chroococcales</taxon>
        <taxon>Microcystaceae</taxon>
        <taxon>Microcystis</taxon>
    </lineage>
</organism>
<dbReference type="InterPro" id="IPR024983">
    <property type="entry name" value="CHAT_dom"/>
</dbReference>
<proteinExistence type="predicted"/>
<dbReference type="Pfam" id="PF12770">
    <property type="entry name" value="CHAT"/>
    <property type="match status" value="1"/>
</dbReference>
<evidence type="ECO:0000256" key="1">
    <source>
        <dbReference type="SAM" id="Phobius"/>
    </source>
</evidence>
<feature type="transmembrane region" description="Helical" evidence="1">
    <location>
        <begin position="110"/>
        <end position="129"/>
    </location>
</feature>
<feature type="transmembrane region" description="Helical" evidence="1">
    <location>
        <begin position="5"/>
        <end position="24"/>
    </location>
</feature>
<dbReference type="RefSeq" id="WP_069474774.1">
    <property type="nucleotide sequence ID" value="NZ_JACJSV010000001.1"/>
</dbReference>
<dbReference type="EMBL" id="JACJSV010000001">
    <property type="protein sequence ID" value="MBD2598686.1"/>
    <property type="molecule type" value="Genomic_DNA"/>
</dbReference>
<feature type="domain" description="CHAT" evidence="2">
    <location>
        <begin position="924"/>
        <end position="1252"/>
    </location>
</feature>
<gene>
    <name evidence="3" type="ORF">H6G40_00040</name>
</gene>